<dbReference type="Proteomes" id="UP000650533">
    <property type="component" value="Chromosome 16"/>
</dbReference>
<gene>
    <name evidence="1" type="ORF">RhiXN_02399</name>
</gene>
<evidence type="ECO:0000313" key="1">
    <source>
        <dbReference type="EMBL" id="QRW27804.1"/>
    </source>
</evidence>
<protein>
    <submittedName>
        <fullName evidence="1">Uncharacterized protein</fullName>
    </submittedName>
</protein>
<organism evidence="1 2">
    <name type="scientific">Rhizoctonia solani</name>
    <dbReference type="NCBI Taxonomy" id="456999"/>
    <lineage>
        <taxon>Eukaryota</taxon>
        <taxon>Fungi</taxon>
        <taxon>Dikarya</taxon>
        <taxon>Basidiomycota</taxon>
        <taxon>Agaricomycotina</taxon>
        <taxon>Agaricomycetes</taxon>
        <taxon>Cantharellales</taxon>
        <taxon>Ceratobasidiaceae</taxon>
        <taxon>Rhizoctonia</taxon>
    </lineage>
</organism>
<dbReference type="KEGG" id="rsx:RhiXN_02399"/>
<dbReference type="GeneID" id="67024681"/>
<proteinExistence type="predicted"/>
<dbReference type="RefSeq" id="XP_043188041.1">
    <property type="nucleotide sequence ID" value="XM_043322218.1"/>
</dbReference>
<dbReference type="EMBL" id="CP059673">
    <property type="protein sequence ID" value="QRW27804.1"/>
    <property type="molecule type" value="Genomic_DNA"/>
</dbReference>
<reference evidence="1" key="1">
    <citation type="submission" date="2020-05" db="EMBL/GenBank/DDBJ databases">
        <title>Evolutionary and genomic comparisons of hybrid uninucleate and nonhybrid Rhizoctonia fungi.</title>
        <authorList>
            <person name="Li C."/>
            <person name="Chen X."/>
        </authorList>
    </citation>
    <scope>NUCLEOTIDE SEQUENCE</scope>
    <source>
        <strain evidence="1">AG-1 IA</strain>
    </source>
</reference>
<accession>A0A8H8T459</accession>
<name>A0A8H8T459_9AGAM</name>
<sequence length="171" mass="19897">MSTNSRNKVKFIKCNNYKPHKWGFIYWLDPNGADGANFLYEKRVNYWWHFIASYSARELTEAMQNLILLYPSNPPAYSTAPNLSLTPPPHPHTLRPTEEHVPAPLPFPLFSSMPNTNWTPVYVSPVRETHWEPQNYLGWSNEEIRRNAESFESTGEGKMFTFDEPLAIDYS</sequence>
<evidence type="ECO:0000313" key="2">
    <source>
        <dbReference type="Proteomes" id="UP000650533"/>
    </source>
</evidence>
<dbReference type="AlphaFoldDB" id="A0A8H8T459"/>